<evidence type="ECO:0000313" key="5">
    <source>
        <dbReference type="EMBL" id="OCW57899.1"/>
    </source>
</evidence>
<dbReference type="STRING" id="1480615.AWJ14_03665"/>
<keyword evidence="4" id="KW-1133">Transmembrane helix</keyword>
<dbReference type="EMBL" id="LQZT01000012">
    <property type="protein sequence ID" value="OCW57899.1"/>
    <property type="molecule type" value="Genomic_DNA"/>
</dbReference>
<dbReference type="GO" id="GO:0032259">
    <property type="term" value="P:methylation"/>
    <property type="evidence" value="ECO:0007669"/>
    <property type="project" value="UniProtKB-KW"/>
</dbReference>
<dbReference type="Gene3D" id="3.40.50.150">
    <property type="entry name" value="Vaccinia Virus protein VP39"/>
    <property type="match status" value="1"/>
</dbReference>
<evidence type="ECO:0008006" key="7">
    <source>
        <dbReference type="Google" id="ProtNLM"/>
    </source>
</evidence>
<name>A0A1C1YWU4_9HYPH</name>
<organism evidence="5 6">
    <name type="scientific">Hoeflea olei</name>
    <dbReference type="NCBI Taxonomy" id="1480615"/>
    <lineage>
        <taxon>Bacteria</taxon>
        <taxon>Pseudomonadati</taxon>
        <taxon>Pseudomonadota</taxon>
        <taxon>Alphaproteobacteria</taxon>
        <taxon>Hyphomicrobiales</taxon>
        <taxon>Rhizobiaceae</taxon>
        <taxon>Hoeflea</taxon>
    </lineage>
</organism>
<keyword evidence="4" id="KW-0472">Membrane</keyword>
<accession>A0A1C1YWU4</accession>
<keyword evidence="1" id="KW-0489">Methyltransferase</keyword>
<dbReference type="InterPro" id="IPR029063">
    <property type="entry name" value="SAM-dependent_MTases_sf"/>
</dbReference>
<dbReference type="InterPro" id="IPR026170">
    <property type="entry name" value="FAM173A/B"/>
</dbReference>
<dbReference type="PANTHER" id="PTHR13610">
    <property type="entry name" value="METHYLTRANSFERASE DOMAIN-CONTAINING PROTEIN"/>
    <property type="match status" value="1"/>
</dbReference>
<dbReference type="RefSeq" id="WP_066178262.1">
    <property type="nucleotide sequence ID" value="NZ_LQZT01000012.1"/>
</dbReference>
<dbReference type="GO" id="GO:0016279">
    <property type="term" value="F:protein-lysine N-methyltransferase activity"/>
    <property type="evidence" value="ECO:0007669"/>
    <property type="project" value="InterPro"/>
</dbReference>
<keyword evidence="3" id="KW-0949">S-adenosyl-L-methionine</keyword>
<reference evidence="5 6" key="1">
    <citation type="submission" date="2015-12" db="EMBL/GenBank/DDBJ databases">
        <authorList>
            <person name="Shamseldin A."/>
            <person name="Moawad H."/>
            <person name="Abd El-Rahim W.M."/>
            <person name="Sadowsky M.J."/>
        </authorList>
    </citation>
    <scope>NUCLEOTIDE SEQUENCE [LARGE SCALE GENOMIC DNA]</scope>
    <source>
        <strain evidence="5 6">JC234</strain>
    </source>
</reference>
<evidence type="ECO:0000256" key="4">
    <source>
        <dbReference type="SAM" id="Phobius"/>
    </source>
</evidence>
<dbReference type="OrthoDB" id="281208at2"/>
<sequence length="259" mass="28291">MTAFRSYPIIGAVLAQFAALALAVGLRLMLVDRLDPDMLVWLALAAQCLTAALVTKLLGLPVWWAWIGLLFPVALGLALNAGTLPAWPFGVAFVLLALVFSNTARERVPLYLTNRQTTEALAKLMQQRGARRFTDLGSGLGGVVRSLDGEGRRARGVESAPMVWLISLLLSKLQGRGLIERQDIWEAEIGEEDLVYAFLSPEPMPALYEKAKGAMKPASLLVSNSFPVPGVEADEIWELPDRRGTRLYLYEMKRDGGAG</sequence>
<dbReference type="SUPFAM" id="SSF53335">
    <property type="entry name" value="S-adenosyl-L-methionine-dependent methyltransferases"/>
    <property type="match status" value="1"/>
</dbReference>
<feature type="transmembrane region" description="Helical" evidence="4">
    <location>
        <begin position="7"/>
        <end position="26"/>
    </location>
</feature>
<keyword evidence="4" id="KW-0812">Transmembrane</keyword>
<gene>
    <name evidence="5" type="ORF">AWJ14_03665</name>
</gene>
<evidence type="ECO:0000256" key="2">
    <source>
        <dbReference type="ARBA" id="ARBA00022679"/>
    </source>
</evidence>
<proteinExistence type="predicted"/>
<dbReference type="PANTHER" id="PTHR13610:SF9">
    <property type="entry name" value="FI06469P"/>
    <property type="match status" value="1"/>
</dbReference>
<evidence type="ECO:0000256" key="3">
    <source>
        <dbReference type="ARBA" id="ARBA00022691"/>
    </source>
</evidence>
<feature type="transmembrane region" description="Helical" evidence="4">
    <location>
        <begin position="86"/>
        <end position="104"/>
    </location>
</feature>
<comment type="caution">
    <text evidence="5">The sequence shown here is derived from an EMBL/GenBank/DDBJ whole genome shotgun (WGS) entry which is preliminary data.</text>
</comment>
<keyword evidence="6" id="KW-1185">Reference proteome</keyword>
<evidence type="ECO:0000313" key="6">
    <source>
        <dbReference type="Proteomes" id="UP000094795"/>
    </source>
</evidence>
<keyword evidence="2" id="KW-0808">Transferase</keyword>
<evidence type="ECO:0000256" key="1">
    <source>
        <dbReference type="ARBA" id="ARBA00022603"/>
    </source>
</evidence>
<dbReference type="Proteomes" id="UP000094795">
    <property type="component" value="Unassembled WGS sequence"/>
</dbReference>
<protein>
    <recommendedName>
        <fullName evidence="7">Trans-aconitate methyltransferase</fullName>
    </recommendedName>
</protein>
<dbReference type="AlphaFoldDB" id="A0A1C1YWU4"/>